<dbReference type="GeneID" id="26613292"/>
<reference evidence="1 2" key="1">
    <citation type="journal article" date="2015" name="Genome Announc.">
        <title>Complete Genome Sequence of Carbapenemase-Producing Klebsiella pneumoniae Myophage Matisse.</title>
        <authorList>
            <person name="Provasek V.E."/>
            <person name="Lessor L.E."/>
            <person name="Cahill J.L."/>
            <person name="Rasche E.S."/>
            <person name="Kuty Everett G.F."/>
        </authorList>
    </citation>
    <scope>NUCLEOTIDE SEQUENCE [LARGE SCALE GENOMIC DNA]</scope>
</reference>
<accession>A0A0K1LQG4</accession>
<name>A0A0K1LQG4_9CAUD</name>
<organism evidence="1 2">
    <name type="scientific">Klebsiella phage Matisse</name>
    <dbReference type="NCBI Taxonomy" id="1675607"/>
    <lineage>
        <taxon>Viruses</taxon>
        <taxon>Duplodnaviria</taxon>
        <taxon>Heunggongvirae</taxon>
        <taxon>Uroviricota</taxon>
        <taxon>Caudoviricetes</taxon>
        <taxon>Pantevenvirales</taxon>
        <taxon>Straboviridae</taxon>
        <taxon>Slopekvirus</taxon>
        <taxon>Slopekvirus matisse</taxon>
    </lineage>
</organism>
<keyword evidence="2" id="KW-1185">Reference proteome</keyword>
<dbReference type="KEGG" id="vg:26613292"/>
<evidence type="ECO:0008006" key="3">
    <source>
        <dbReference type="Google" id="ProtNLM"/>
    </source>
</evidence>
<evidence type="ECO:0000313" key="1">
    <source>
        <dbReference type="EMBL" id="AKU44413.1"/>
    </source>
</evidence>
<protein>
    <recommendedName>
        <fullName evidence="3">Phage protein</fullName>
    </recommendedName>
</protein>
<gene>
    <name evidence="1" type="ORF">CPT_Matisse109</name>
</gene>
<sequence length="151" mass="17651">MNPYTKCGVMSLLLKEVVRFYSPIGKVWCVSIGGRQIGWIRRGDTIKGWHQYTAISIMGCEYGEFDNFMQALSLFIDNAIHEISSQGSKVTKYMDTLYVNVETDRYCIIKEALYDDNDEVYYYIVSDQNQMQSYISPFELRYQTLMGFIEF</sequence>
<dbReference type="RefSeq" id="YP_009194353.1">
    <property type="nucleotide sequence ID" value="NC_028750.1"/>
</dbReference>
<proteinExistence type="predicted"/>
<evidence type="ECO:0000313" key="2">
    <source>
        <dbReference type="Proteomes" id="UP000203408"/>
    </source>
</evidence>
<dbReference type="Proteomes" id="UP000203408">
    <property type="component" value="Segment"/>
</dbReference>
<dbReference type="EMBL" id="KT001918">
    <property type="protein sequence ID" value="AKU44413.1"/>
    <property type="molecule type" value="Genomic_DNA"/>
</dbReference>